<protein>
    <recommendedName>
        <fullName evidence="3">Uracil DNA glycosylase superfamily protein</fullName>
    </recommendedName>
</protein>
<comment type="caution">
    <text evidence="1">The sequence shown here is derived from an EMBL/GenBank/DDBJ whole genome shotgun (WGS) entry which is preliminary data.</text>
</comment>
<keyword evidence="2" id="KW-1185">Reference proteome</keyword>
<dbReference type="EMBL" id="JBHTJP010000032">
    <property type="protein sequence ID" value="MFD0976784.1"/>
    <property type="molecule type" value="Genomic_DNA"/>
</dbReference>
<accession>A0ABW3IF81</accession>
<evidence type="ECO:0008006" key="3">
    <source>
        <dbReference type="Google" id="ProtNLM"/>
    </source>
</evidence>
<sequence length="234" mass="28155">MVEIVMEINKKLFELYEKETKRLLEKNTFPDNIDGTNLMYCWENDYLKSKYKMLFIGREPNGWMGDLNLDVNDCIDRYKEFELCENGKYTTFWQYVYETKNLLMPETIGQKNFLWTNVSKFSKAVEGTAIDYDDFKFFCENFDVLEREIEITNPDVIIFFTDNSWDEKIQRQIKDKIKFSKVDNEIDNSELARISAKPFPFHTYRVAHPITLQTQKKWNYMERIIENIKSHLVD</sequence>
<dbReference type="Proteomes" id="UP001597100">
    <property type="component" value="Unassembled WGS sequence"/>
</dbReference>
<dbReference type="RefSeq" id="WP_380738424.1">
    <property type="nucleotide sequence ID" value="NZ_JBHTJP010000032.1"/>
</dbReference>
<name>A0ABW3IF81_9FLAO</name>
<organism evidence="1 2">
    <name type="scientific">Salinimicrobium gaetbulicola</name>
    <dbReference type="NCBI Taxonomy" id="999702"/>
    <lineage>
        <taxon>Bacteria</taxon>
        <taxon>Pseudomonadati</taxon>
        <taxon>Bacteroidota</taxon>
        <taxon>Flavobacteriia</taxon>
        <taxon>Flavobacteriales</taxon>
        <taxon>Flavobacteriaceae</taxon>
        <taxon>Salinimicrobium</taxon>
    </lineage>
</organism>
<proteinExistence type="predicted"/>
<evidence type="ECO:0000313" key="2">
    <source>
        <dbReference type="Proteomes" id="UP001597100"/>
    </source>
</evidence>
<gene>
    <name evidence="1" type="ORF">ACFQ1G_08280</name>
</gene>
<reference evidence="2" key="1">
    <citation type="journal article" date="2019" name="Int. J. Syst. Evol. Microbiol.">
        <title>The Global Catalogue of Microorganisms (GCM) 10K type strain sequencing project: providing services to taxonomists for standard genome sequencing and annotation.</title>
        <authorList>
            <consortium name="The Broad Institute Genomics Platform"/>
            <consortium name="The Broad Institute Genome Sequencing Center for Infectious Disease"/>
            <person name="Wu L."/>
            <person name="Ma J."/>
        </authorList>
    </citation>
    <scope>NUCLEOTIDE SEQUENCE [LARGE SCALE GENOMIC DNA]</scope>
    <source>
        <strain evidence="2">CCUG 60898</strain>
    </source>
</reference>
<evidence type="ECO:0000313" key="1">
    <source>
        <dbReference type="EMBL" id="MFD0976784.1"/>
    </source>
</evidence>